<feature type="region of interest" description="Disordered" evidence="1">
    <location>
        <begin position="717"/>
        <end position="805"/>
    </location>
</feature>
<evidence type="ECO:0000313" key="3">
    <source>
        <dbReference type="Proteomes" id="UP000278807"/>
    </source>
</evidence>
<dbReference type="STRING" id="102285.A0A0R3TSF8"/>
<evidence type="ECO:0000313" key="4">
    <source>
        <dbReference type="WBParaSite" id="HNAJ_0001057801-mRNA-1"/>
    </source>
</evidence>
<feature type="compositionally biased region" description="Low complexity" evidence="1">
    <location>
        <begin position="176"/>
        <end position="190"/>
    </location>
</feature>
<evidence type="ECO:0000256" key="1">
    <source>
        <dbReference type="SAM" id="MobiDB-lite"/>
    </source>
</evidence>
<feature type="region of interest" description="Disordered" evidence="1">
    <location>
        <begin position="119"/>
        <end position="294"/>
    </location>
</feature>
<dbReference type="EMBL" id="UZAE01013111">
    <property type="protein sequence ID" value="VDO08279.1"/>
    <property type="molecule type" value="Genomic_DNA"/>
</dbReference>
<feature type="compositionally biased region" description="Polar residues" evidence="1">
    <location>
        <begin position="794"/>
        <end position="805"/>
    </location>
</feature>
<name>A0A0R3TSF8_RODNA</name>
<dbReference type="WBParaSite" id="HNAJ_0001057801-mRNA-1">
    <property type="protein sequence ID" value="HNAJ_0001057801-mRNA-1"/>
    <property type="gene ID" value="HNAJ_0001057801"/>
</dbReference>
<dbReference type="Proteomes" id="UP000278807">
    <property type="component" value="Unassembled WGS sequence"/>
</dbReference>
<keyword evidence="3" id="KW-1185">Reference proteome</keyword>
<dbReference type="OrthoDB" id="444265at2759"/>
<gene>
    <name evidence="2" type="ORF">HNAJ_LOCUS10573</name>
</gene>
<evidence type="ECO:0000313" key="2">
    <source>
        <dbReference type="EMBL" id="VDO08279.1"/>
    </source>
</evidence>
<accession>A0A0R3TSF8</accession>
<dbReference type="AlphaFoldDB" id="A0A0R3TSF8"/>
<organism evidence="4">
    <name type="scientific">Rodentolepis nana</name>
    <name type="common">Dwarf tapeworm</name>
    <name type="synonym">Hymenolepis nana</name>
    <dbReference type="NCBI Taxonomy" id="102285"/>
    <lineage>
        <taxon>Eukaryota</taxon>
        <taxon>Metazoa</taxon>
        <taxon>Spiralia</taxon>
        <taxon>Lophotrochozoa</taxon>
        <taxon>Platyhelminthes</taxon>
        <taxon>Cestoda</taxon>
        <taxon>Eucestoda</taxon>
        <taxon>Cyclophyllidea</taxon>
        <taxon>Hymenolepididae</taxon>
        <taxon>Rodentolepis</taxon>
    </lineage>
</organism>
<feature type="compositionally biased region" description="Low complexity" evidence="1">
    <location>
        <begin position="722"/>
        <end position="734"/>
    </location>
</feature>
<proteinExistence type="predicted"/>
<sequence>MLFLRFASFLELYGQPSWWGDGDSDEGGSAAGREKEKRPLSRPCSVEPSRKVSPNGHTSITPQDKGKKVAESFIIELEATVRATPRRQAEAFTIDLKGEGASSCASGSVCVPERLRRALQERQQSQKKHSIPTDRPSTAPINKKTPLKKAGEPPRLQSKSGQVGVTKLPARPKTGIPRSPAASPIASPKNIPRRTTGTAPVASKVKTTGITPATTIQKKESTNSKTPHPPNPLTQRNRIPLRQAPSKTPAVTKANGTRKNATGRAEASPTLPSLSASPSAVKTSRLGNIPGTPVASTVQSNRALLKRGSGPISEVSGIKRSVGSPVTRQITSSVRTASGVGGRQATPTRTTVSENKRLPLASQNTTRVTKAPAVPNAHATAATHRQKPTRPLFNSIKKPITTTTTSTNSSTSIIGLPTKPILNGSTICDPLIQEIWSYKEAKDYVLEKMFQGIAATYNSMTSSKSTTQSIFEEFKAAATQSAATTAAIKAVAGMTAPTPKPASPINCTPEERQELQLFERVEAEIDKLGGDGDEEALVKALSPLVEDFGKTWIRGKNVSKSVEVFHTPIEKLPVVDNSSDPNLGVQIMSAAASTVTLENPLTNSGDHKADPDSLQNAESFQSIAETYVLDANDTLAAEGIPPVVIFDSMEKLHMEARDKTDIMETSNTCTLPYQETSTSGTPLHGEESDEIQALEIFEKEINDEFKAEADSLSLSEDLDAKSNGSGSGQIIGNSRRQEASAVPEYLVKTPCWSEKREGSKKSQNQSRPDKSWTISAPKSEASKKTDSHFVISKHATSPDQVSYNSKNSGAVYPDEKAVGYPVSQITQTSGVSQSTNTSNQLAASKTLPTSHGRIFVADDPPDFLNGGSTSTSSSSSSSPLIDHFKEKFLQPKIQPTHQIASFSFDRRGNGNKFFNSSCLRIWFLKLKF</sequence>
<feature type="region of interest" description="Disordered" evidence="1">
    <location>
        <begin position="20"/>
        <end position="67"/>
    </location>
</feature>
<feature type="compositionally biased region" description="Polar residues" evidence="1">
    <location>
        <begin position="761"/>
        <end position="776"/>
    </location>
</feature>
<reference evidence="2 3" key="2">
    <citation type="submission" date="2018-11" db="EMBL/GenBank/DDBJ databases">
        <authorList>
            <consortium name="Pathogen Informatics"/>
        </authorList>
    </citation>
    <scope>NUCLEOTIDE SEQUENCE [LARGE SCALE GENOMIC DNA]</scope>
</reference>
<reference evidence="4" key="1">
    <citation type="submission" date="2016-04" db="UniProtKB">
        <authorList>
            <consortium name="WormBaseParasite"/>
        </authorList>
    </citation>
    <scope>IDENTIFICATION</scope>
</reference>
<protein>
    <submittedName>
        <fullName evidence="4">Flocculation protein FLO11-like</fullName>
    </submittedName>
</protein>
<feature type="compositionally biased region" description="Polar residues" evidence="1">
    <location>
        <begin position="205"/>
        <end position="216"/>
    </location>
</feature>
<feature type="compositionally biased region" description="Low complexity" evidence="1">
    <location>
        <begin position="267"/>
        <end position="280"/>
    </location>
</feature>